<keyword evidence="5" id="KW-1185">Reference proteome</keyword>
<evidence type="ECO:0000256" key="1">
    <source>
        <dbReference type="SAM" id="MobiDB-lite"/>
    </source>
</evidence>
<feature type="region of interest" description="Disordered" evidence="1">
    <location>
        <begin position="246"/>
        <end position="271"/>
    </location>
</feature>
<dbReference type="EMBL" id="CAMXCT010000018">
    <property type="protein sequence ID" value="CAI3972544.1"/>
    <property type="molecule type" value="Genomic_DNA"/>
</dbReference>
<evidence type="ECO:0000313" key="3">
    <source>
        <dbReference type="EMBL" id="CAL1125919.1"/>
    </source>
</evidence>
<proteinExistence type="predicted"/>
<dbReference type="EMBL" id="CAMXCT020000018">
    <property type="protein sequence ID" value="CAL1125919.1"/>
    <property type="molecule type" value="Genomic_DNA"/>
</dbReference>
<gene>
    <name evidence="2" type="ORF">C1SCF055_LOCUS1118</name>
</gene>
<evidence type="ECO:0000313" key="5">
    <source>
        <dbReference type="Proteomes" id="UP001152797"/>
    </source>
</evidence>
<comment type="caution">
    <text evidence="2">The sequence shown here is derived from an EMBL/GenBank/DDBJ whole genome shotgun (WGS) entry which is preliminary data.</text>
</comment>
<reference evidence="2" key="1">
    <citation type="submission" date="2022-10" db="EMBL/GenBank/DDBJ databases">
        <authorList>
            <person name="Chen Y."/>
            <person name="Dougan E. K."/>
            <person name="Chan C."/>
            <person name="Rhodes N."/>
            <person name="Thang M."/>
        </authorList>
    </citation>
    <scope>NUCLEOTIDE SEQUENCE</scope>
</reference>
<protein>
    <submittedName>
        <fullName evidence="4">Serine/threonine-protein phosphatase</fullName>
    </submittedName>
</protein>
<sequence>MHLVLKSWRFSEQREQGNQIMQPGLSKELRNELVSFMEAQGRRGTLGRRSMMQVPARSVSEGNIWTIRTSSRQYHRARCQIGGVLVRSGSVQRREEALSLLSRLRQSMSASGNLEQRLVAAAEAFGSASFVVTLDARRWLGRALESPTFRSLHETLRWRREAEAAEAAGWQSIRALWMDWQRLARPLQFQHRRRSAEEVQRLARLGDVADRSRRLRKATSASLREARLQRSYGYAKRRAQRLLLRVMEPRRHHKRKAPEASSERRQRQRSSNLEPISWGIAVHRCH</sequence>
<dbReference type="AlphaFoldDB" id="A0A9P1FD82"/>
<evidence type="ECO:0000313" key="2">
    <source>
        <dbReference type="EMBL" id="CAI3972544.1"/>
    </source>
</evidence>
<dbReference type="Proteomes" id="UP001152797">
    <property type="component" value="Unassembled WGS sequence"/>
</dbReference>
<name>A0A9P1FD82_9DINO</name>
<evidence type="ECO:0000313" key="4">
    <source>
        <dbReference type="EMBL" id="CAL4759856.1"/>
    </source>
</evidence>
<accession>A0A9P1FD82</accession>
<reference evidence="3" key="2">
    <citation type="submission" date="2024-04" db="EMBL/GenBank/DDBJ databases">
        <authorList>
            <person name="Chen Y."/>
            <person name="Shah S."/>
            <person name="Dougan E. K."/>
            <person name="Thang M."/>
            <person name="Chan C."/>
        </authorList>
    </citation>
    <scope>NUCLEOTIDE SEQUENCE [LARGE SCALE GENOMIC DNA]</scope>
</reference>
<dbReference type="OrthoDB" id="433949at2759"/>
<organism evidence="2">
    <name type="scientific">Cladocopium goreaui</name>
    <dbReference type="NCBI Taxonomy" id="2562237"/>
    <lineage>
        <taxon>Eukaryota</taxon>
        <taxon>Sar</taxon>
        <taxon>Alveolata</taxon>
        <taxon>Dinophyceae</taxon>
        <taxon>Suessiales</taxon>
        <taxon>Symbiodiniaceae</taxon>
        <taxon>Cladocopium</taxon>
    </lineage>
</organism>
<dbReference type="EMBL" id="CAMXCT030000018">
    <property type="protein sequence ID" value="CAL4759856.1"/>
    <property type="molecule type" value="Genomic_DNA"/>
</dbReference>